<organism evidence="2 3">
    <name type="scientific">Steinernema glaseri</name>
    <dbReference type="NCBI Taxonomy" id="37863"/>
    <lineage>
        <taxon>Eukaryota</taxon>
        <taxon>Metazoa</taxon>
        <taxon>Ecdysozoa</taxon>
        <taxon>Nematoda</taxon>
        <taxon>Chromadorea</taxon>
        <taxon>Rhabditida</taxon>
        <taxon>Tylenchina</taxon>
        <taxon>Panagrolaimomorpha</taxon>
        <taxon>Strongyloidoidea</taxon>
        <taxon>Steinernematidae</taxon>
        <taxon>Steinernema</taxon>
    </lineage>
</organism>
<dbReference type="PANTHER" id="PTHR47027:SF29">
    <property type="entry name" value="C2H2-TYPE DOMAIN-CONTAINING PROTEIN"/>
    <property type="match status" value="1"/>
</dbReference>
<dbReference type="InterPro" id="IPR000477">
    <property type="entry name" value="RT_dom"/>
</dbReference>
<dbReference type="Proteomes" id="UP000095287">
    <property type="component" value="Unplaced"/>
</dbReference>
<keyword evidence="2" id="KW-1185">Reference proteome</keyword>
<reference evidence="3" key="1">
    <citation type="submission" date="2016-11" db="UniProtKB">
        <authorList>
            <consortium name="WormBaseParasite"/>
        </authorList>
    </citation>
    <scope>IDENTIFICATION</scope>
</reference>
<name>A0A1I7YUV7_9BILA</name>
<proteinExistence type="predicted"/>
<dbReference type="AlphaFoldDB" id="A0A1I7YUV7"/>
<sequence length="76" mass="8695">MKKRSHSLFALKANAVLEQVFRELDWDSRGININGRHLSNLRFADDIAVIAKSKNELQQMIDELNEASLRCGLKIN</sequence>
<dbReference type="WBParaSite" id="L893_g19752.t1">
    <property type="protein sequence ID" value="L893_g19752.t1"/>
    <property type="gene ID" value="L893_g19752"/>
</dbReference>
<dbReference type="PROSITE" id="PS50878">
    <property type="entry name" value="RT_POL"/>
    <property type="match status" value="1"/>
</dbReference>
<feature type="domain" description="Reverse transcriptase" evidence="1">
    <location>
        <begin position="1"/>
        <end position="76"/>
    </location>
</feature>
<accession>A0A1I7YUV7</accession>
<evidence type="ECO:0000313" key="2">
    <source>
        <dbReference type="Proteomes" id="UP000095287"/>
    </source>
</evidence>
<evidence type="ECO:0000313" key="3">
    <source>
        <dbReference type="WBParaSite" id="L893_g19752.t1"/>
    </source>
</evidence>
<dbReference type="PANTHER" id="PTHR47027">
    <property type="entry name" value="REVERSE TRANSCRIPTASE DOMAIN-CONTAINING PROTEIN"/>
    <property type="match status" value="1"/>
</dbReference>
<protein>
    <submittedName>
        <fullName evidence="3">Reverse transcriptase domain-containing protein</fullName>
    </submittedName>
</protein>
<evidence type="ECO:0000259" key="1">
    <source>
        <dbReference type="PROSITE" id="PS50878"/>
    </source>
</evidence>